<evidence type="ECO:0008006" key="6">
    <source>
        <dbReference type="Google" id="ProtNLM"/>
    </source>
</evidence>
<dbReference type="InterPro" id="IPR017853">
    <property type="entry name" value="GH"/>
</dbReference>
<feature type="domain" description="DUF5060" evidence="3">
    <location>
        <begin position="38"/>
        <end position="104"/>
    </location>
</feature>
<dbReference type="HOGENOM" id="CLU_023504_3_0_0"/>
<reference evidence="4 5" key="1">
    <citation type="journal article" date="2003" name="Proc. Natl. Acad. Sci. U.S.A.">
        <title>Complete genome sequence of the marine planctomycete Pirellula sp. strain 1.</title>
        <authorList>
            <person name="Gloeckner F.O."/>
            <person name="Kube M."/>
            <person name="Bauer M."/>
            <person name="Teeling H."/>
            <person name="Lombardot T."/>
            <person name="Ludwig W."/>
            <person name="Gade D."/>
            <person name="Beck A."/>
            <person name="Borzym K."/>
            <person name="Heitmann K."/>
            <person name="Rabus R."/>
            <person name="Schlesner H."/>
            <person name="Amann R."/>
            <person name="Reinhardt R."/>
        </authorList>
    </citation>
    <scope>NUCLEOTIDE SEQUENCE [LARGE SCALE GENOMIC DNA]</scope>
    <source>
        <strain evidence="5">DSM 10527 / NCIMB 13988 / SH1</strain>
    </source>
</reference>
<gene>
    <name evidence="4" type="ordered locus">RB9146</name>
</gene>
<accession>Q7UM08</accession>
<dbReference type="eggNOG" id="COG2730">
    <property type="taxonomic scope" value="Bacteria"/>
</dbReference>
<dbReference type="KEGG" id="rba:RB9146"/>
<dbReference type="STRING" id="243090.RB9146"/>
<proteinExistence type="predicted"/>
<dbReference type="InterPro" id="IPR025277">
    <property type="entry name" value="Apiosidase-like_cat_dom"/>
</dbReference>
<sequence>MMTYQHRSIVVLLLFAVCLGVGDFGARDANATEVVTGCQQWQEVELEFTAEKEATNPYTDVEAWVDFTHDDGTVIRRQMFWDGGQTFRVRFASPLSSGRWHWKSADGGEDSGLHGKTGSFAAVQSKVDAPTAFTQHGFWSVPKNGRNLVHADGTARLLCADTAWALPWRATVDQVKTYAKDRHAKGYNAVLLMTVQPDLKTKGPRSRTEAEGFDVGFEDLPQGTLTKLNPEYFQTFDQLVDVLTSHGIAPVYQPVFHGYGWKGGGTAGNVVSAEDYARYCRYLVARYGARPAIWLVGGDGPAEKASIVEQLDAAGTEIEKWDAYQQPTGIHYSPHAKNRTHQEKAWLDFQWCQTGHGGEHVAERVADMWRNRPVKAVANGEPTYENIGRTGNGAGWWQGHEAWCNLTAGGTMGVVYGAGSLWQWRLDANEPGHANWCTAPGAGWREALDFEGSKYPGIAAKILEGLPLANMEPNWDCTYGRRGLLVPGKLFVLYLPEGGNSAILCKDVPRSYRVYDPKTGKVMAEGTLEDKETAQAKSDSSGEPRVLVFTAN</sequence>
<dbReference type="PANTHER" id="PTHR37836">
    <property type="entry name" value="LMO1036 PROTEIN"/>
    <property type="match status" value="1"/>
</dbReference>
<dbReference type="InterPro" id="IPR032260">
    <property type="entry name" value="DUF5060"/>
</dbReference>
<evidence type="ECO:0000256" key="1">
    <source>
        <dbReference type="SAM" id="MobiDB-lite"/>
    </source>
</evidence>
<dbReference type="EnsemblBacteria" id="CAD76109">
    <property type="protein sequence ID" value="CAD76109"/>
    <property type="gene ID" value="RB9146"/>
</dbReference>
<dbReference type="SUPFAM" id="SSF51445">
    <property type="entry name" value="(Trans)glycosidases"/>
    <property type="match status" value="1"/>
</dbReference>
<evidence type="ECO:0000313" key="5">
    <source>
        <dbReference type="Proteomes" id="UP000001025"/>
    </source>
</evidence>
<dbReference type="PANTHER" id="PTHR37836:SF3">
    <property type="entry name" value="ENDOGLUCANASE"/>
    <property type="match status" value="1"/>
</dbReference>
<keyword evidence="5" id="KW-1185">Reference proteome</keyword>
<protein>
    <recommendedName>
        <fullName evidence="6">Endoglucanase</fullName>
    </recommendedName>
</protein>
<organism evidence="4 5">
    <name type="scientific">Rhodopirellula baltica (strain DSM 10527 / NCIMB 13988 / SH1)</name>
    <dbReference type="NCBI Taxonomy" id="243090"/>
    <lineage>
        <taxon>Bacteria</taxon>
        <taxon>Pseudomonadati</taxon>
        <taxon>Planctomycetota</taxon>
        <taxon>Planctomycetia</taxon>
        <taxon>Pirellulales</taxon>
        <taxon>Pirellulaceae</taxon>
        <taxon>Rhodopirellula</taxon>
    </lineage>
</organism>
<dbReference type="Proteomes" id="UP000001025">
    <property type="component" value="Chromosome"/>
</dbReference>
<dbReference type="AlphaFoldDB" id="Q7UM08"/>
<evidence type="ECO:0000259" key="3">
    <source>
        <dbReference type="Pfam" id="PF16586"/>
    </source>
</evidence>
<dbReference type="PATRIC" id="fig|243090.15.peg.4382"/>
<dbReference type="OrthoDB" id="59486at2"/>
<feature type="domain" description="Apiosidase-like catalytic" evidence="2">
    <location>
        <begin position="143"/>
        <end position="468"/>
    </location>
</feature>
<dbReference type="EMBL" id="BX294149">
    <property type="protein sequence ID" value="CAD76109.1"/>
    <property type="molecule type" value="Genomic_DNA"/>
</dbReference>
<dbReference type="Gene3D" id="2.60.40.10">
    <property type="entry name" value="Immunoglobulins"/>
    <property type="match status" value="1"/>
</dbReference>
<feature type="region of interest" description="Disordered" evidence="1">
    <location>
        <begin position="525"/>
        <end position="552"/>
    </location>
</feature>
<dbReference type="InterPro" id="IPR013783">
    <property type="entry name" value="Ig-like_fold"/>
</dbReference>
<dbReference type="InParanoid" id="Q7UM08"/>
<evidence type="ECO:0000259" key="2">
    <source>
        <dbReference type="Pfam" id="PF13204"/>
    </source>
</evidence>
<dbReference type="Pfam" id="PF16586">
    <property type="entry name" value="DUF5060"/>
    <property type="match status" value="1"/>
</dbReference>
<dbReference type="Gene3D" id="3.20.20.80">
    <property type="entry name" value="Glycosidases"/>
    <property type="match status" value="1"/>
</dbReference>
<name>Q7UM08_RHOBA</name>
<dbReference type="Pfam" id="PF13204">
    <property type="entry name" value="Apiosidase"/>
    <property type="match status" value="1"/>
</dbReference>
<evidence type="ECO:0000313" key="4">
    <source>
        <dbReference type="EMBL" id="CAD76109.1"/>
    </source>
</evidence>